<comment type="cofactor">
    <cofactor evidence="1">
        <name>[4Fe-4S] cluster</name>
        <dbReference type="ChEBI" id="CHEBI:49883"/>
    </cofactor>
</comment>
<keyword evidence="2" id="KW-0949">S-adenosyl-L-methionine</keyword>
<sequence length="490" mass="54930">MTAGLHYIAKNAHDVTVGDKRILFHIPTTSLFDLDEVSGDVLDLFKEKKTVSRADMEERFKGRYSPDRLLEVVEDFLEMDIVEGDKPVRPDYAKVKIENYPLSTIILNVNTGCNLGCSYCYKEDLTTPAKGDLMGFDVAKKSIDLLLKEGQSRDRVNVVFFGGEPLSNMPLIRAAVEYAEKRCAEKDKKVDFSITTNATLLTEDIIDYMNDHKFGIAVSMDGPRAIHDKNRKTIGGKGTYDVVSKKARMLLDRYTARPVGARVTLTAGITDVVGIHNHLKYDLGFAEVGFAPVTSGDISLFNLSNEELHEVFQNMRALGEDYLAKALEGRNNGFSNMHQMMTDLYEGTKKALPCGAGIGLLAVDHEGGLNLCHRFTGSDIETYGHVDSGIKKKELGEFLESRADRDGTWCDSCRIRNLCSGGCYHESYATYDDIHKPTYHYCDLMRDWIDFGITVYTRILNKNPGFFEQHVSPRTLLNTGRTYNPLEMGK</sequence>
<dbReference type="InterPro" id="IPR023885">
    <property type="entry name" value="4Fe4S-binding_SPASM_dom"/>
</dbReference>
<dbReference type="NCBIfam" id="TIGR03906">
    <property type="entry name" value="quino_hemo_SAM"/>
    <property type="match status" value="1"/>
</dbReference>
<dbReference type="SUPFAM" id="SSF102114">
    <property type="entry name" value="Radical SAM enzymes"/>
    <property type="match status" value="1"/>
</dbReference>
<dbReference type="NCBIfam" id="TIGR04085">
    <property type="entry name" value="rSAM_more_4Fe4S"/>
    <property type="match status" value="1"/>
</dbReference>
<dbReference type="PANTHER" id="PTHR43273">
    <property type="entry name" value="ANAEROBIC SULFATASE-MATURATING ENZYME HOMOLOG ASLB-RELATED"/>
    <property type="match status" value="1"/>
</dbReference>
<dbReference type="SFLD" id="SFLDG01386">
    <property type="entry name" value="main_SPASM_domain-containing"/>
    <property type="match status" value="1"/>
</dbReference>
<dbReference type="SFLD" id="SFLDG01067">
    <property type="entry name" value="SPASM/twitch_domain_containing"/>
    <property type="match status" value="1"/>
</dbReference>
<evidence type="ECO:0000313" key="7">
    <source>
        <dbReference type="EMBL" id="VAV90161.1"/>
    </source>
</evidence>
<keyword evidence="5" id="KW-0411">Iron-sulfur</keyword>
<evidence type="ECO:0000256" key="4">
    <source>
        <dbReference type="ARBA" id="ARBA00023004"/>
    </source>
</evidence>
<dbReference type="Pfam" id="PF04055">
    <property type="entry name" value="Radical_SAM"/>
    <property type="match status" value="1"/>
</dbReference>
<dbReference type="SFLD" id="SFLDS00029">
    <property type="entry name" value="Radical_SAM"/>
    <property type="match status" value="1"/>
</dbReference>
<dbReference type="PROSITE" id="PS51918">
    <property type="entry name" value="RADICAL_SAM"/>
    <property type="match status" value="1"/>
</dbReference>
<dbReference type="SFLD" id="SFLDF00336">
    <property type="entry name" value="quinohemoprotein_amine_dehydro"/>
    <property type="match status" value="1"/>
</dbReference>
<dbReference type="PANTHER" id="PTHR43273:SF8">
    <property type="entry name" value="RADICAL SAM DOMAIN PROTEIN"/>
    <property type="match status" value="1"/>
</dbReference>
<reference evidence="7" key="1">
    <citation type="submission" date="2018-06" db="EMBL/GenBank/DDBJ databases">
        <authorList>
            <person name="Zhirakovskaya E."/>
        </authorList>
    </citation>
    <scope>NUCLEOTIDE SEQUENCE</scope>
</reference>
<dbReference type="CDD" id="cd01335">
    <property type="entry name" value="Radical_SAM"/>
    <property type="match status" value="1"/>
</dbReference>
<evidence type="ECO:0000256" key="5">
    <source>
        <dbReference type="ARBA" id="ARBA00023014"/>
    </source>
</evidence>
<dbReference type="InterPro" id="IPR023867">
    <property type="entry name" value="Sulphatase_maturase_rSAM"/>
</dbReference>
<name>A0A3B0RDY4_9ZZZZ</name>
<keyword evidence="4" id="KW-0408">Iron</keyword>
<dbReference type="EMBL" id="UOED01000055">
    <property type="protein sequence ID" value="VAV90161.1"/>
    <property type="molecule type" value="Genomic_DNA"/>
</dbReference>
<proteinExistence type="predicted"/>
<dbReference type="InterPro" id="IPR058240">
    <property type="entry name" value="rSAM_sf"/>
</dbReference>
<evidence type="ECO:0000256" key="1">
    <source>
        <dbReference type="ARBA" id="ARBA00001966"/>
    </source>
</evidence>
<feature type="domain" description="Radical SAM core" evidence="6">
    <location>
        <begin position="99"/>
        <end position="321"/>
    </location>
</feature>
<protein>
    <submittedName>
        <fullName evidence="7">Quinohemoprotein amine dehydrogenase radical SAM maturase</fullName>
    </submittedName>
</protein>
<dbReference type="AlphaFoldDB" id="A0A3B0RDY4"/>
<keyword evidence="3" id="KW-0479">Metal-binding</keyword>
<dbReference type="Gene3D" id="3.20.20.70">
    <property type="entry name" value="Aldolase class I"/>
    <property type="match status" value="1"/>
</dbReference>
<dbReference type="SFLD" id="SFLDG01384">
    <property type="entry name" value="thioether_bond_formation_requi"/>
    <property type="match status" value="1"/>
</dbReference>
<organism evidence="7">
    <name type="scientific">hydrothermal vent metagenome</name>
    <dbReference type="NCBI Taxonomy" id="652676"/>
    <lineage>
        <taxon>unclassified sequences</taxon>
        <taxon>metagenomes</taxon>
        <taxon>ecological metagenomes</taxon>
    </lineage>
</organism>
<evidence type="ECO:0000259" key="6">
    <source>
        <dbReference type="PROSITE" id="PS51918"/>
    </source>
</evidence>
<dbReference type="InterPro" id="IPR013785">
    <property type="entry name" value="Aldolase_TIM"/>
</dbReference>
<gene>
    <name evidence="7" type="ORF">MNBD_ALPHA02-2139</name>
</gene>
<dbReference type="GO" id="GO:0051536">
    <property type="term" value="F:iron-sulfur cluster binding"/>
    <property type="evidence" value="ECO:0007669"/>
    <property type="project" value="UniProtKB-KW"/>
</dbReference>
<dbReference type="GO" id="GO:0046872">
    <property type="term" value="F:metal ion binding"/>
    <property type="evidence" value="ECO:0007669"/>
    <property type="project" value="UniProtKB-KW"/>
</dbReference>
<dbReference type="InterPro" id="IPR023886">
    <property type="entry name" value="QH-AmDH_gsu_maturation"/>
</dbReference>
<dbReference type="InterPro" id="IPR007197">
    <property type="entry name" value="rSAM"/>
</dbReference>
<dbReference type="GO" id="GO:0016491">
    <property type="term" value="F:oxidoreductase activity"/>
    <property type="evidence" value="ECO:0007669"/>
    <property type="project" value="InterPro"/>
</dbReference>
<accession>A0A3B0RDY4</accession>
<evidence type="ECO:0000256" key="3">
    <source>
        <dbReference type="ARBA" id="ARBA00022723"/>
    </source>
</evidence>
<evidence type="ECO:0000256" key="2">
    <source>
        <dbReference type="ARBA" id="ARBA00022691"/>
    </source>
</evidence>